<evidence type="ECO:0000256" key="3">
    <source>
        <dbReference type="ARBA" id="ARBA00023242"/>
    </source>
</evidence>
<name>A0ABD0ZR55_CARAN</name>
<dbReference type="Pfam" id="PF06203">
    <property type="entry name" value="CCT"/>
    <property type="match status" value="1"/>
</dbReference>
<evidence type="ECO:0000256" key="2">
    <source>
        <dbReference type="ARBA" id="ARBA00022737"/>
    </source>
</evidence>
<sequence length="444" mass="50358">MGYPLCDHLARLCLQCDWTFNSETLNKHDHSRIPLCNNCVSQTAVVQCLEQGLGLCQTCVSNPNVLSRFFLLRNVYNYNKLGFNFPLDIDLDSSSSSSSSSLVDRNWPLSFGSLPLNNEDSSSSFDIFQISENYTKNYSDQQVPMPQPDFLDIPKDSSCAGFNGYETKENKDNVLLNTFDVEHAILDQNFHIPEVDLFLPDPIMDEITKQNANTTSTEIISSSSSVIHKDYNIEALTNASSQDYYKNQMIGSKAKEETNDLGRFPNALVQLDCELILTDEMLSWEEDKIFVAPRYNPQAREEAKQRYFAKKKKRKFGKQIRYESRKSTADTKRRMKGRFTKAGADVKLSYFFGYEATKTASKFIPKGGYKQFLKPNGLKGNRLGIVLKDSRLDHHIETLRREGAIVINNLAIPNMEVIFDWTKSGEEIALLAEFKISLTGPVLG</sequence>
<dbReference type="PANTHER" id="PTHR31717:SF98">
    <property type="entry name" value="CCT MOTIF FAMILY PROTEIN"/>
    <property type="match status" value="1"/>
</dbReference>
<evidence type="ECO:0000256" key="4">
    <source>
        <dbReference type="PROSITE-ProRule" id="PRU00357"/>
    </source>
</evidence>
<dbReference type="EMBL" id="JBANAX010000852">
    <property type="protein sequence ID" value="KAL1191445.1"/>
    <property type="molecule type" value="Genomic_DNA"/>
</dbReference>
<gene>
    <name evidence="6" type="ORF">V5N11_034041</name>
</gene>
<feature type="domain" description="CCT" evidence="5">
    <location>
        <begin position="300"/>
        <end position="342"/>
    </location>
</feature>
<evidence type="ECO:0000313" key="7">
    <source>
        <dbReference type="Proteomes" id="UP001558713"/>
    </source>
</evidence>
<evidence type="ECO:0000313" key="6">
    <source>
        <dbReference type="EMBL" id="KAL1191445.1"/>
    </source>
</evidence>
<dbReference type="Proteomes" id="UP001558713">
    <property type="component" value="Unassembled WGS sequence"/>
</dbReference>
<comment type="subcellular location">
    <subcellularLocation>
        <location evidence="1 4">Nucleus</location>
    </subcellularLocation>
</comment>
<dbReference type="GO" id="GO:0005634">
    <property type="term" value="C:nucleus"/>
    <property type="evidence" value="ECO:0007669"/>
    <property type="project" value="UniProtKB-SubCell"/>
</dbReference>
<comment type="caution">
    <text evidence="6">The sequence shown here is derived from an EMBL/GenBank/DDBJ whole genome shotgun (WGS) entry which is preliminary data.</text>
</comment>
<protein>
    <submittedName>
        <fullName evidence="6">Amidase</fullName>
    </submittedName>
</protein>
<proteinExistence type="predicted"/>
<accession>A0ABD0ZR55</accession>
<evidence type="ECO:0000259" key="5">
    <source>
        <dbReference type="PROSITE" id="PS51017"/>
    </source>
</evidence>
<keyword evidence="7" id="KW-1185">Reference proteome</keyword>
<keyword evidence="2" id="KW-0677">Repeat</keyword>
<dbReference type="PANTHER" id="PTHR31717">
    <property type="entry name" value="ZINC FINGER PROTEIN CONSTANS-LIKE 10"/>
    <property type="match status" value="1"/>
</dbReference>
<reference evidence="6 7" key="1">
    <citation type="submission" date="2024-04" db="EMBL/GenBank/DDBJ databases">
        <title>Genome assembly C_amara_ONT_v2.</title>
        <authorList>
            <person name="Yant L."/>
            <person name="Moore C."/>
            <person name="Slenker M."/>
        </authorList>
    </citation>
    <scope>NUCLEOTIDE SEQUENCE [LARGE SCALE GENOMIC DNA]</scope>
    <source>
        <tissue evidence="6">Leaf</tissue>
    </source>
</reference>
<dbReference type="PROSITE" id="PS51017">
    <property type="entry name" value="CCT"/>
    <property type="match status" value="1"/>
</dbReference>
<evidence type="ECO:0000256" key="1">
    <source>
        <dbReference type="ARBA" id="ARBA00004123"/>
    </source>
</evidence>
<keyword evidence="3 4" id="KW-0539">Nucleus</keyword>
<dbReference type="InterPro" id="IPR010402">
    <property type="entry name" value="CCT_domain"/>
</dbReference>
<dbReference type="AlphaFoldDB" id="A0ABD0ZR55"/>
<organism evidence="6 7">
    <name type="scientific">Cardamine amara subsp. amara</name>
    <dbReference type="NCBI Taxonomy" id="228776"/>
    <lineage>
        <taxon>Eukaryota</taxon>
        <taxon>Viridiplantae</taxon>
        <taxon>Streptophyta</taxon>
        <taxon>Embryophyta</taxon>
        <taxon>Tracheophyta</taxon>
        <taxon>Spermatophyta</taxon>
        <taxon>Magnoliopsida</taxon>
        <taxon>eudicotyledons</taxon>
        <taxon>Gunneridae</taxon>
        <taxon>Pentapetalae</taxon>
        <taxon>rosids</taxon>
        <taxon>malvids</taxon>
        <taxon>Brassicales</taxon>
        <taxon>Brassicaceae</taxon>
        <taxon>Cardamineae</taxon>
        <taxon>Cardamine</taxon>
    </lineage>
</organism>